<evidence type="ECO:0000313" key="2">
    <source>
        <dbReference type="EMBL" id="MBB5849232.1"/>
    </source>
</evidence>
<keyword evidence="3" id="KW-1185">Reference proteome</keyword>
<name>A0A7W9JJW0_9MICC</name>
<protein>
    <recommendedName>
        <fullName evidence="4">DUF5709 domain-containing protein</fullName>
    </recommendedName>
</protein>
<dbReference type="AlphaFoldDB" id="A0A7W9JJW0"/>
<organism evidence="2 3">
    <name type="scientific">Micrococcus endophyticus</name>
    <dbReference type="NCBI Taxonomy" id="455343"/>
    <lineage>
        <taxon>Bacteria</taxon>
        <taxon>Bacillati</taxon>
        <taxon>Actinomycetota</taxon>
        <taxon>Actinomycetes</taxon>
        <taxon>Micrococcales</taxon>
        <taxon>Micrococcaceae</taxon>
        <taxon>Micrococcus</taxon>
    </lineage>
</organism>
<evidence type="ECO:0000256" key="1">
    <source>
        <dbReference type="SAM" id="MobiDB-lite"/>
    </source>
</evidence>
<accession>A0A7W9JJW0</accession>
<dbReference type="Proteomes" id="UP000567246">
    <property type="component" value="Unassembled WGS sequence"/>
</dbReference>
<sequence>MTSTPYEDGIDQRELQEDLLAEPDSATDPGPQDGRDGQPVRGSSDDPQHWAGDGRAEDSLRNAESEAMHIQQDAEDRTRADEGDVEIL</sequence>
<dbReference type="EMBL" id="JACHMW010000001">
    <property type="protein sequence ID" value="MBB5849232.1"/>
    <property type="molecule type" value="Genomic_DNA"/>
</dbReference>
<comment type="caution">
    <text evidence="2">The sequence shown here is derived from an EMBL/GenBank/DDBJ whole genome shotgun (WGS) entry which is preliminary data.</text>
</comment>
<feature type="region of interest" description="Disordered" evidence="1">
    <location>
        <begin position="1"/>
        <end position="88"/>
    </location>
</feature>
<proteinExistence type="predicted"/>
<reference evidence="2 3" key="1">
    <citation type="submission" date="2020-08" db="EMBL/GenBank/DDBJ databases">
        <title>Sequencing the genomes of 1000 actinobacteria strains.</title>
        <authorList>
            <person name="Klenk H.-P."/>
        </authorList>
    </citation>
    <scope>NUCLEOTIDE SEQUENCE [LARGE SCALE GENOMIC DNA]</scope>
    <source>
        <strain evidence="2 3">DSM 17945</strain>
    </source>
</reference>
<evidence type="ECO:0008006" key="4">
    <source>
        <dbReference type="Google" id="ProtNLM"/>
    </source>
</evidence>
<evidence type="ECO:0000313" key="3">
    <source>
        <dbReference type="Proteomes" id="UP000567246"/>
    </source>
</evidence>
<feature type="compositionally biased region" description="Basic and acidic residues" evidence="1">
    <location>
        <begin position="33"/>
        <end position="82"/>
    </location>
</feature>
<gene>
    <name evidence="2" type="ORF">HDA33_001796</name>
</gene>
<dbReference type="RefSeq" id="WP_158493629.1">
    <property type="nucleotide sequence ID" value="NZ_BAABAG010000009.1"/>
</dbReference>